<evidence type="ECO:0000313" key="2">
    <source>
        <dbReference type="EMBL" id="RZO28545.1"/>
    </source>
</evidence>
<feature type="chain" id="PRO_5022074925" evidence="1">
    <location>
        <begin position="19"/>
        <end position="239"/>
    </location>
</feature>
<keyword evidence="1" id="KW-0732">Signal</keyword>
<reference evidence="2 3" key="1">
    <citation type="submission" date="2019-02" db="EMBL/GenBank/DDBJ databases">
        <title>Prokaryotic population dynamics and viral predation in marine succession experiment using metagenomics: the confinement effect.</title>
        <authorList>
            <person name="Haro-Moreno J.M."/>
            <person name="Rodriguez-Valera F."/>
            <person name="Lopez-Perez M."/>
        </authorList>
    </citation>
    <scope>NUCLEOTIDE SEQUENCE [LARGE SCALE GENOMIC DNA]</scope>
    <source>
        <strain evidence="2">MED-G160</strain>
    </source>
</reference>
<protein>
    <submittedName>
        <fullName evidence="2">Uncharacterized protein</fullName>
    </submittedName>
</protein>
<gene>
    <name evidence="2" type="ORF">EVA93_00045</name>
</gene>
<evidence type="ECO:0000313" key="3">
    <source>
        <dbReference type="Proteomes" id="UP000318710"/>
    </source>
</evidence>
<dbReference type="Proteomes" id="UP000318710">
    <property type="component" value="Unassembled WGS sequence"/>
</dbReference>
<accession>A0A520N549</accession>
<organism evidence="2 3">
    <name type="scientific">SAR86 cluster bacterium</name>
    <dbReference type="NCBI Taxonomy" id="2030880"/>
    <lineage>
        <taxon>Bacteria</taxon>
        <taxon>Pseudomonadati</taxon>
        <taxon>Pseudomonadota</taxon>
        <taxon>Gammaproteobacteria</taxon>
        <taxon>SAR86 cluster</taxon>
    </lineage>
</organism>
<feature type="signal peptide" evidence="1">
    <location>
        <begin position="1"/>
        <end position="18"/>
    </location>
</feature>
<name>A0A520N549_9GAMM</name>
<dbReference type="EMBL" id="SHBF01000001">
    <property type="protein sequence ID" value="RZO28545.1"/>
    <property type="molecule type" value="Genomic_DNA"/>
</dbReference>
<sequence length="239" mass="26819">MKKYLSITIFMMSSILIADDHTEPNYSKFQANYFFSCPNEPACGAAFDKMMNTPEIKEQKYEAALSRISLQGYTNITHSINFYYKSAERFQEASEIFSSSPAFAVFGQEMAAAGAQPYYHNLTSYLIAEGDGRGANHGLTFVTEVSNPVVYFNAFKKMAAKMFEESFGGEAYLLRQQHTGGGNVTHSVSVYFNSNAEALDFLANYPNTTQFAQFVEEAGTSFKPVRTYMEQVLLQYNPD</sequence>
<comment type="caution">
    <text evidence="2">The sequence shown here is derived from an EMBL/GenBank/DDBJ whole genome shotgun (WGS) entry which is preliminary data.</text>
</comment>
<dbReference type="AlphaFoldDB" id="A0A520N549"/>
<proteinExistence type="predicted"/>
<evidence type="ECO:0000256" key="1">
    <source>
        <dbReference type="SAM" id="SignalP"/>
    </source>
</evidence>